<dbReference type="PROSITE" id="PS51257">
    <property type="entry name" value="PROKAR_LIPOPROTEIN"/>
    <property type="match status" value="1"/>
</dbReference>
<dbReference type="Gene3D" id="3.40.50.1240">
    <property type="entry name" value="Phosphoglycerate mutase-like"/>
    <property type="match status" value="1"/>
</dbReference>
<feature type="signal peptide" evidence="1">
    <location>
        <begin position="1"/>
        <end position="23"/>
    </location>
</feature>
<dbReference type="Proteomes" id="UP000007590">
    <property type="component" value="Chromosome"/>
</dbReference>
<dbReference type="AlphaFoldDB" id="H8KTH5"/>
<dbReference type="Pfam" id="PF00300">
    <property type="entry name" value="His_Phos_1"/>
    <property type="match status" value="1"/>
</dbReference>
<dbReference type="RefSeq" id="WP_014679660.1">
    <property type="nucleotide sequence ID" value="NC_017770.1"/>
</dbReference>
<dbReference type="InterPro" id="IPR029033">
    <property type="entry name" value="His_PPase_superfam"/>
</dbReference>
<proteinExistence type="predicted"/>
<dbReference type="SMART" id="SM00855">
    <property type="entry name" value="PGAM"/>
    <property type="match status" value="1"/>
</dbReference>
<accession>H8KTH5</accession>
<dbReference type="CDD" id="cd07067">
    <property type="entry name" value="HP_PGM_like"/>
    <property type="match status" value="1"/>
</dbReference>
<dbReference type="STRING" id="929556.Solca_1346"/>
<name>H8KTH5_SOLCM</name>
<keyword evidence="1" id="KW-0732">Signal</keyword>
<dbReference type="SUPFAM" id="SSF53254">
    <property type="entry name" value="Phosphoglycerate mutase-like"/>
    <property type="match status" value="1"/>
</dbReference>
<evidence type="ECO:0000313" key="2">
    <source>
        <dbReference type="EMBL" id="AFD06433.1"/>
    </source>
</evidence>
<reference evidence="2" key="1">
    <citation type="submission" date="2012-02" db="EMBL/GenBank/DDBJ databases">
        <title>The complete genome of Solitalea canadensis DSM 3403.</title>
        <authorList>
            <consortium name="US DOE Joint Genome Institute (JGI-PGF)"/>
            <person name="Lucas S."/>
            <person name="Copeland A."/>
            <person name="Lapidus A."/>
            <person name="Glavina del Rio T."/>
            <person name="Dalin E."/>
            <person name="Tice H."/>
            <person name="Bruce D."/>
            <person name="Goodwin L."/>
            <person name="Pitluck S."/>
            <person name="Peters L."/>
            <person name="Ovchinnikova G."/>
            <person name="Lu M."/>
            <person name="Kyrpides N."/>
            <person name="Mavromatis K."/>
            <person name="Ivanova N."/>
            <person name="Brettin T."/>
            <person name="Detter J.C."/>
            <person name="Han C."/>
            <person name="Larimer F."/>
            <person name="Land M."/>
            <person name="Hauser L."/>
            <person name="Markowitz V."/>
            <person name="Cheng J.-F."/>
            <person name="Hugenholtz P."/>
            <person name="Woyke T."/>
            <person name="Wu D."/>
            <person name="Spring S."/>
            <person name="Schroeder M."/>
            <person name="Kopitz M."/>
            <person name="Brambilla E."/>
            <person name="Klenk H.-P."/>
            <person name="Eisen J.A."/>
        </authorList>
    </citation>
    <scope>NUCLEOTIDE SEQUENCE</scope>
    <source>
        <strain evidence="2">DSM 3403</strain>
    </source>
</reference>
<dbReference type="OrthoDB" id="3296006at2"/>
<dbReference type="eggNOG" id="COG0406">
    <property type="taxonomic scope" value="Bacteria"/>
</dbReference>
<keyword evidence="3" id="KW-1185">Reference proteome</keyword>
<dbReference type="HOGENOM" id="CLU_112476_1_0_10"/>
<dbReference type="EMBL" id="CP003349">
    <property type="protein sequence ID" value="AFD06433.1"/>
    <property type="molecule type" value="Genomic_DNA"/>
</dbReference>
<evidence type="ECO:0000313" key="3">
    <source>
        <dbReference type="Proteomes" id="UP000007590"/>
    </source>
</evidence>
<dbReference type="KEGG" id="scn:Solca_1346"/>
<evidence type="ECO:0000256" key="1">
    <source>
        <dbReference type="SAM" id="SignalP"/>
    </source>
</evidence>
<protein>
    <submittedName>
        <fullName evidence="2">Fructose-2,6-bisphosphatase</fullName>
    </submittedName>
</protein>
<dbReference type="PANTHER" id="PTHR16469:SF27">
    <property type="entry name" value="UBIQUITIN-ASSOCIATED AND SH3 DOMAIN-CONTAINING BA-RELATED"/>
    <property type="match status" value="1"/>
</dbReference>
<dbReference type="InterPro" id="IPR051710">
    <property type="entry name" value="Phosphatase_SH3-domain"/>
</dbReference>
<dbReference type="PANTHER" id="PTHR16469">
    <property type="entry name" value="UBIQUITIN-ASSOCIATED AND SH3 DOMAIN-CONTAINING BA-RELATED"/>
    <property type="match status" value="1"/>
</dbReference>
<sequence>MKKTLYKIILCALLFTAITSCNSDDTAKINPKLTTIILVRHAEQLNLDPDSPLAPKGVQRAKDLAALLSSTSIDAVYTTPLPRSLSTVQPVCTQKSLIPITYSRGEYLMALQQIISNYQGKTVLICGHPETVPAMLNLLIGEEKYAQSADNDYNHIYYSITERLGKSEVLVKTYGEE</sequence>
<dbReference type="InterPro" id="IPR013078">
    <property type="entry name" value="His_Pase_superF_clade-1"/>
</dbReference>
<gene>
    <name evidence="2" type="ordered locus">Solca_1346</name>
</gene>
<feature type="chain" id="PRO_5003615295" evidence="1">
    <location>
        <begin position="24"/>
        <end position="177"/>
    </location>
</feature>
<organism evidence="2 3">
    <name type="scientific">Solitalea canadensis (strain ATCC 29591 / DSM 3403 / JCM 21819 / LMG 8368 / NBRC 15130 / NCIMB 12057 / USAM 9D)</name>
    <name type="common">Flexibacter canadensis</name>
    <dbReference type="NCBI Taxonomy" id="929556"/>
    <lineage>
        <taxon>Bacteria</taxon>
        <taxon>Pseudomonadati</taxon>
        <taxon>Bacteroidota</taxon>
        <taxon>Sphingobacteriia</taxon>
        <taxon>Sphingobacteriales</taxon>
        <taxon>Sphingobacteriaceae</taxon>
        <taxon>Solitalea</taxon>
    </lineage>
</organism>